<gene>
    <name evidence="8" type="primary">actII-3</name>
    <name evidence="8" type="ORF">SKTS_15210</name>
</gene>
<keyword evidence="4 6" id="KW-1133">Transmembrane helix</keyword>
<evidence type="ECO:0000313" key="9">
    <source>
        <dbReference type="Proteomes" id="UP000502260"/>
    </source>
</evidence>
<keyword evidence="5 6" id="KW-0472">Membrane</keyword>
<evidence type="ECO:0000259" key="7">
    <source>
        <dbReference type="Pfam" id="PF03176"/>
    </source>
</evidence>
<dbReference type="PANTHER" id="PTHR33406:SF13">
    <property type="entry name" value="MEMBRANE PROTEIN YDFJ"/>
    <property type="match status" value="1"/>
</dbReference>
<keyword evidence="2" id="KW-1003">Cell membrane</keyword>
<dbReference type="RefSeq" id="WP_173062730.1">
    <property type="nucleotide sequence ID" value="NZ_AP022853.1"/>
</dbReference>
<keyword evidence="9" id="KW-1185">Reference proteome</keyword>
<evidence type="ECO:0000256" key="5">
    <source>
        <dbReference type="ARBA" id="ARBA00023136"/>
    </source>
</evidence>
<feature type="transmembrane region" description="Helical" evidence="6">
    <location>
        <begin position="722"/>
        <end position="743"/>
    </location>
</feature>
<comment type="subcellular location">
    <subcellularLocation>
        <location evidence="1">Cell membrane</location>
        <topology evidence="1">Multi-pass membrane protein</topology>
    </subcellularLocation>
</comment>
<dbReference type="InterPro" id="IPR050545">
    <property type="entry name" value="Mycobact_MmpL"/>
</dbReference>
<dbReference type="Proteomes" id="UP000502260">
    <property type="component" value="Chromosome"/>
</dbReference>
<feature type="transmembrane region" description="Helical" evidence="6">
    <location>
        <begin position="244"/>
        <end position="263"/>
    </location>
</feature>
<evidence type="ECO:0000256" key="6">
    <source>
        <dbReference type="SAM" id="Phobius"/>
    </source>
</evidence>
<proteinExistence type="predicted"/>
<reference evidence="9" key="1">
    <citation type="submission" date="2020-03" db="EMBL/GenBank/DDBJ databases">
        <title>Complete genome sequence of sulfur-oxidizing bacterium skT11.</title>
        <authorList>
            <person name="Kanda M."/>
            <person name="Kojima H."/>
            <person name="Fukui M."/>
        </authorList>
    </citation>
    <scope>NUCLEOTIDE SEQUENCE [LARGE SCALE GENOMIC DNA]</scope>
    <source>
        <strain evidence="9">skT11</strain>
    </source>
</reference>
<feature type="transmembrane region" description="Helical" evidence="6">
    <location>
        <begin position="268"/>
        <end position="291"/>
    </location>
</feature>
<evidence type="ECO:0000256" key="1">
    <source>
        <dbReference type="ARBA" id="ARBA00004651"/>
    </source>
</evidence>
<feature type="transmembrane region" description="Helical" evidence="6">
    <location>
        <begin position="749"/>
        <end position="769"/>
    </location>
</feature>
<dbReference type="AlphaFoldDB" id="A0A6F8VCZ6"/>
<feature type="transmembrane region" description="Helical" evidence="6">
    <location>
        <begin position="688"/>
        <end position="710"/>
    </location>
</feature>
<dbReference type="Gene3D" id="1.20.1640.10">
    <property type="entry name" value="Multidrug efflux transporter AcrB transmembrane domain"/>
    <property type="match status" value="2"/>
</dbReference>
<feature type="transmembrane region" description="Helical" evidence="6">
    <location>
        <begin position="637"/>
        <end position="655"/>
    </location>
</feature>
<keyword evidence="3 6" id="KW-0812">Transmembrane</keyword>
<evidence type="ECO:0000313" key="8">
    <source>
        <dbReference type="EMBL" id="BCB26635.1"/>
    </source>
</evidence>
<feature type="transmembrane region" description="Helical" evidence="6">
    <location>
        <begin position="337"/>
        <end position="356"/>
    </location>
</feature>
<dbReference type="KEGG" id="slac:SKTS_15210"/>
<dbReference type="InterPro" id="IPR004869">
    <property type="entry name" value="MMPL_dom"/>
</dbReference>
<dbReference type="PANTHER" id="PTHR33406">
    <property type="entry name" value="MEMBRANE PROTEIN MJ1562-RELATED"/>
    <property type="match status" value="1"/>
</dbReference>
<organism evidence="8 9">
    <name type="scientific">Sulfurimicrobium lacus</name>
    <dbReference type="NCBI Taxonomy" id="2715678"/>
    <lineage>
        <taxon>Bacteria</taxon>
        <taxon>Pseudomonadati</taxon>
        <taxon>Pseudomonadota</taxon>
        <taxon>Betaproteobacteria</taxon>
        <taxon>Nitrosomonadales</taxon>
        <taxon>Sulfuricellaceae</taxon>
        <taxon>Sulfurimicrobium</taxon>
    </lineage>
</organism>
<feature type="domain" description="Membrane transport protein MMPL" evidence="7">
    <location>
        <begin position="178"/>
        <end position="386"/>
    </location>
</feature>
<sequence>MKRWPVAIWLAGLAFCIWIVAAHTRINTDMAAFLPDSASPAQQLMVEQLRDGVTSRIVMFALEGAEARQLAETSKKLARALEASGHFSYVRSGEQALTPVERERLMRYRYLLSPATDAAHFSAGGLQQSLQDSLQLLASPAGAMIKQLLPSDPTGEMLALLESWGGTGSGPGVNNGVWFSADGKRALLLAETKAPAFDIDAQQKVGDDVRRIFATTRTSPEIKLLMSGPSIFAVESRNRIHDDAWRLSMIATALVAVILLVAYGSPRLLVLGMLPVASGALAGLTAVSLGYGTVHGITMGFGVTLIGEAVDYPTYLFTQRAPHESLRQTLQRIWPTLRLAVLTTVFGSLTMLLSGFSGLSQLGMFSLAGVLTAGLMTRFVIPEIAPARLEVAERTATQAVLARSATALTRLRWAPLAVLLCAAVYLAVQGKNLWENDLANLSPVSQKGLDMEHLDQSLRDELGAPDVRYLIAVQGSDQQAALERSEQLAPTLQTLVRQGVISGFDLAARVIPSQKVQAARQAALPDQETLRRNLQAALAATPFKPDVFEPFLHDVERSRHLPLLQPEVWHGTPLGSLAQGMLVKHGTGWVALISLRGVKSDAELATFMTGLHDGNAFLLDIKGESNKMITQYRDQSLLYSIFGVAAIVAVLGFGLRNFRAVFSVMLPVSAAILGTTALLALLGIKLSLFHVVSLLLVLGIGLNYGLFINLPASDEKERRRALFSTLVCVASTVSAFGALAFSASPVLQAIGGTVALGAVLSLVFAAMWAESGR</sequence>
<evidence type="ECO:0000256" key="4">
    <source>
        <dbReference type="ARBA" id="ARBA00022989"/>
    </source>
</evidence>
<name>A0A6F8VCZ6_9PROT</name>
<dbReference type="Pfam" id="PF03176">
    <property type="entry name" value="MMPL"/>
    <property type="match status" value="1"/>
</dbReference>
<feature type="transmembrane region" description="Helical" evidence="6">
    <location>
        <begin position="662"/>
        <end position="682"/>
    </location>
</feature>
<dbReference type="EMBL" id="AP022853">
    <property type="protein sequence ID" value="BCB26635.1"/>
    <property type="molecule type" value="Genomic_DNA"/>
</dbReference>
<accession>A0A6F8VCZ6</accession>
<evidence type="ECO:0000256" key="2">
    <source>
        <dbReference type="ARBA" id="ARBA00022475"/>
    </source>
</evidence>
<dbReference type="GO" id="GO:0005886">
    <property type="term" value="C:plasma membrane"/>
    <property type="evidence" value="ECO:0007669"/>
    <property type="project" value="UniProtKB-SubCell"/>
</dbReference>
<protein>
    <submittedName>
        <fullName evidence="8">Membrane protein</fullName>
    </submittedName>
</protein>
<dbReference type="SUPFAM" id="SSF82866">
    <property type="entry name" value="Multidrug efflux transporter AcrB transmembrane domain"/>
    <property type="match status" value="2"/>
</dbReference>
<evidence type="ECO:0000256" key="3">
    <source>
        <dbReference type="ARBA" id="ARBA00022692"/>
    </source>
</evidence>